<protein>
    <recommendedName>
        <fullName evidence="4">Outer membrane protein beta-barrel domain-containing protein</fullName>
    </recommendedName>
</protein>
<sequence length="56" mass="6204">MKKTLTTILLFAVFFSLKAQLATEAYNAGRPYASQGAKQEWSFGMQRNGLGLSLTF</sequence>
<comment type="caution">
    <text evidence="2">The sequence shown here is derived from an EMBL/GenBank/DDBJ whole genome shotgun (WGS) entry which is preliminary data.</text>
</comment>
<evidence type="ECO:0000313" key="3">
    <source>
        <dbReference type="Proteomes" id="UP000004478"/>
    </source>
</evidence>
<proteinExistence type="predicted"/>
<evidence type="ECO:0000256" key="1">
    <source>
        <dbReference type="SAM" id="SignalP"/>
    </source>
</evidence>
<dbReference type="Proteomes" id="UP000004478">
    <property type="component" value="Unassembled WGS sequence"/>
</dbReference>
<accession>K1LC90</accession>
<reference evidence="2 3" key="1">
    <citation type="journal article" date="2012" name="J. Bacteriol.">
        <title>Draft Genome Sequence of Cecembia lonarensis Strain LW9T, Isolated from Lonar Lake, a Haloalkaline Lake in India.</title>
        <authorList>
            <person name="Shivaji S."/>
            <person name="Ara S."/>
            <person name="Singh A."/>
            <person name="Pinnaka A.K."/>
        </authorList>
    </citation>
    <scope>NUCLEOTIDE SEQUENCE [LARGE SCALE GENOMIC DNA]</scope>
    <source>
        <strain evidence="2 3">LW9</strain>
    </source>
</reference>
<dbReference type="OrthoDB" id="10009766at2"/>
<evidence type="ECO:0008006" key="4">
    <source>
        <dbReference type="Google" id="ProtNLM"/>
    </source>
</evidence>
<keyword evidence="3" id="KW-1185">Reference proteome</keyword>
<keyword evidence="1" id="KW-0732">Signal</keyword>
<dbReference type="AlphaFoldDB" id="K1LC90"/>
<name>K1LC90_CECL9</name>
<dbReference type="EMBL" id="AMGM01000076">
    <property type="protein sequence ID" value="EKB48008.1"/>
    <property type="molecule type" value="Genomic_DNA"/>
</dbReference>
<evidence type="ECO:0000313" key="2">
    <source>
        <dbReference type="EMBL" id="EKB48008.1"/>
    </source>
</evidence>
<organism evidence="2 3">
    <name type="scientific">Cecembia lonarensis (strain CCUG 58316 / KCTC 22772 / LW9)</name>
    <dbReference type="NCBI Taxonomy" id="1225176"/>
    <lineage>
        <taxon>Bacteria</taxon>
        <taxon>Pseudomonadati</taxon>
        <taxon>Bacteroidota</taxon>
        <taxon>Cytophagia</taxon>
        <taxon>Cytophagales</taxon>
        <taxon>Cyclobacteriaceae</taxon>
        <taxon>Cecembia</taxon>
    </lineage>
</organism>
<dbReference type="RefSeq" id="WP_009186416.1">
    <property type="nucleotide sequence ID" value="NZ_AMGM01000076.1"/>
</dbReference>
<feature type="chain" id="PRO_5003850686" description="Outer membrane protein beta-barrel domain-containing protein" evidence="1">
    <location>
        <begin position="22"/>
        <end position="56"/>
    </location>
</feature>
<gene>
    <name evidence="2" type="ORF">B879_03399</name>
</gene>
<feature type="signal peptide" evidence="1">
    <location>
        <begin position="1"/>
        <end position="21"/>
    </location>
</feature>